<keyword evidence="5 6" id="KW-0408">Iron</keyword>
<dbReference type="SUPFAM" id="SSF54995">
    <property type="entry name" value="Ribosomal protein S6"/>
    <property type="match status" value="1"/>
</dbReference>
<dbReference type="SUPFAM" id="SSF47240">
    <property type="entry name" value="Ferritin-like"/>
    <property type="match status" value="1"/>
</dbReference>
<comment type="catalytic activity">
    <reaction evidence="7">
        <text>4 Fe(2+) + O2 + 4 H(+) = 4 Fe(3+) + 2 H2O</text>
        <dbReference type="Rhea" id="RHEA:11148"/>
        <dbReference type="ChEBI" id="CHEBI:15377"/>
        <dbReference type="ChEBI" id="CHEBI:15378"/>
        <dbReference type="ChEBI" id="CHEBI:15379"/>
        <dbReference type="ChEBI" id="CHEBI:29033"/>
        <dbReference type="ChEBI" id="CHEBI:29034"/>
        <dbReference type="EC" id="1.16.3.1"/>
    </reaction>
</comment>
<dbReference type="GO" id="GO:0005737">
    <property type="term" value="C:cytoplasm"/>
    <property type="evidence" value="ECO:0007669"/>
    <property type="project" value="TreeGrafter"/>
</dbReference>
<dbReference type="PROSITE" id="PS50905">
    <property type="entry name" value="FERRITIN_LIKE"/>
    <property type="match status" value="1"/>
</dbReference>
<dbReference type="PANTHER" id="PTHR11431:SF43">
    <property type="entry name" value="FERRITIN"/>
    <property type="match status" value="1"/>
</dbReference>
<evidence type="ECO:0000256" key="5">
    <source>
        <dbReference type="ARBA" id="ARBA00023004"/>
    </source>
</evidence>
<dbReference type="GO" id="GO:0008198">
    <property type="term" value="F:ferrous iron binding"/>
    <property type="evidence" value="ECO:0007669"/>
    <property type="project" value="TreeGrafter"/>
</dbReference>
<evidence type="ECO:0000313" key="9">
    <source>
        <dbReference type="EMBL" id="KAF9406483.1"/>
    </source>
</evidence>
<feature type="binding site" evidence="6">
    <location>
        <position position="229"/>
    </location>
    <ligand>
        <name>Fe cation</name>
        <dbReference type="ChEBI" id="CHEBI:24875"/>
        <label>1</label>
    </ligand>
</feature>
<keyword evidence="10" id="KW-1185">Reference proteome</keyword>
<dbReference type="GO" id="GO:0006412">
    <property type="term" value="P:translation"/>
    <property type="evidence" value="ECO:0007669"/>
    <property type="project" value="InterPro"/>
</dbReference>
<evidence type="ECO:0000313" key="10">
    <source>
        <dbReference type="Proteomes" id="UP000648187"/>
    </source>
</evidence>
<feature type="binding site" evidence="6">
    <location>
        <position position="194"/>
    </location>
    <ligand>
        <name>Fe cation</name>
        <dbReference type="ChEBI" id="CHEBI:24875"/>
        <label>1</label>
    </ligand>
</feature>
<evidence type="ECO:0000256" key="2">
    <source>
        <dbReference type="ARBA" id="ARBA00009512"/>
    </source>
</evidence>
<protein>
    <recommendedName>
        <fullName evidence="7">Ferritin</fullName>
        <ecNumber evidence="7">1.16.3.1</ecNumber>
    </recommendedName>
</protein>
<comment type="similarity">
    <text evidence="2">Belongs to the bacterial ribosomal protein bS6 family.</text>
</comment>
<dbReference type="Pfam" id="PF01250">
    <property type="entry name" value="Ribosomal_S6"/>
    <property type="match status" value="1"/>
</dbReference>
<evidence type="ECO:0000256" key="7">
    <source>
        <dbReference type="RuleBase" id="RU361145"/>
    </source>
</evidence>
<evidence type="ECO:0000256" key="1">
    <source>
        <dbReference type="ARBA" id="ARBA00007513"/>
    </source>
</evidence>
<feature type="binding site" evidence="6">
    <location>
        <position position="274"/>
    </location>
    <ligand>
        <name>Fe cation</name>
        <dbReference type="ChEBI" id="CHEBI:24875"/>
        <label>1</label>
    </ligand>
</feature>
<dbReference type="Pfam" id="PF00210">
    <property type="entry name" value="Ferritin"/>
    <property type="match status" value="1"/>
</dbReference>
<dbReference type="GO" id="GO:0003735">
    <property type="term" value="F:structural constituent of ribosome"/>
    <property type="evidence" value="ECO:0007669"/>
    <property type="project" value="InterPro"/>
</dbReference>
<keyword evidence="4 6" id="KW-0479">Metal-binding</keyword>
<dbReference type="InterPro" id="IPR000529">
    <property type="entry name" value="Ribosomal_bS6"/>
</dbReference>
<keyword evidence="7" id="KW-0560">Oxidoreductase</keyword>
<dbReference type="GO" id="GO:0006826">
    <property type="term" value="P:iron ion transport"/>
    <property type="evidence" value="ECO:0007669"/>
    <property type="project" value="InterPro"/>
</dbReference>
<dbReference type="EC" id="1.16.3.1" evidence="7"/>
<comment type="function">
    <text evidence="7">Stores iron in a soluble, non-toxic, readily available form. Important for iron homeostasis. Iron is taken up in the ferrous form and deposited as ferric hydroxides after oxidation.</text>
</comment>
<dbReference type="Gene3D" id="1.20.1260.10">
    <property type="match status" value="1"/>
</dbReference>
<dbReference type="FunFam" id="3.30.70.60:FF:000014">
    <property type="entry name" value="28S ribosomal protein S6, mitochondrial"/>
    <property type="match status" value="1"/>
</dbReference>
<dbReference type="GO" id="GO:0006879">
    <property type="term" value="P:intracellular iron ion homeostasis"/>
    <property type="evidence" value="ECO:0007669"/>
    <property type="project" value="UniProtKB-KW"/>
</dbReference>
<accession>A0A835G3V7</accession>
<dbReference type="InterPro" id="IPR012347">
    <property type="entry name" value="Ferritin-like"/>
</dbReference>
<keyword evidence="3 7" id="KW-0409">Iron storage</keyword>
<dbReference type="AlphaFoldDB" id="A0A835G3V7"/>
<evidence type="ECO:0000256" key="4">
    <source>
        <dbReference type="ARBA" id="ARBA00022723"/>
    </source>
</evidence>
<dbReference type="InterPro" id="IPR035980">
    <property type="entry name" value="Ribosomal_bS6_sf"/>
</dbReference>
<dbReference type="EMBL" id="JACKWZ010000585">
    <property type="protein sequence ID" value="KAF9406483.1"/>
    <property type="molecule type" value="Genomic_DNA"/>
</dbReference>
<evidence type="ECO:0000259" key="8">
    <source>
        <dbReference type="PROSITE" id="PS50905"/>
    </source>
</evidence>
<dbReference type="GO" id="GO:0004322">
    <property type="term" value="F:ferroxidase activity"/>
    <property type="evidence" value="ECO:0007669"/>
    <property type="project" value="UniProtKB-EC"/>
</dbReference>
<name>A0A835G3V7_SPOEX</name>
<dbReference type="GO" id="GO:0005840">
    <property type="term" value="C:ribosome"/>
    <property type="evidence" value="ECO:0007669"/>
    <property type="project" value="InterPro"/>
</dbReference>
<feature type="binding site" evidence="6">
    <location>
        <position position="308"/>
    </location>
    <ligand>
        <name>Fe cation</name>
        <dbReference type="ChEBI" id="CHEBI:24875"/>
        <label>1</label>
    </ligand>
</feature>
<dbReference type="InterPro" id="IPR014717">
    <property type="entry name" value="Transl_elong_EF1B/ribsomal_bS6"/>
</dbReference>
<comment type="caution">
    <text evidence="9">The sequence shown here is derived from an EMBL/GenBank/DDBJ whole genome shotgun (WGS) entry which is preliminary data.</text>
</comment>
<dbReference type="InterPro" id="IPR009040">
    <property type="entry name" value="Ferritin-like_diiron"/>
</dbReference>
<dbReference type="InterPro" id="IPR009078">
    <property type="entry name" value="Ferritin-like_SF"/>
</dbReference>
<organism evidence="9 10">
    <name type="scientific">Spodoptera exigua</name>
    <name type="common">Beet armyworm</name>
    <name type="synonym">Noctua fulgens</name>
    <dbReference type="NCBI Taxonomy" id="7107"/>
    <lineage>
        <taxon>Eukaryota</taxon>
        <taxon>Metazoa</taxon>
        <taxon>Ecdysozoa</taxon>
        <taxon>Arthropoda</taxon>
        <taxon>Hexapoda</taxon>
        <taxon>Insecta</taxon>
        <taxon>Pterygota</taxon>
        <taxon>Neoptera</taxon>
        <taxon>Endopterygota</taxon>
        <taxon>Lepidoptera</taxon>
        <taxon>Glossata</taxon>
        <taxon>Ditrysia</taxon>
        <taxon>Noctuoidea</taxon>
        <taxon>Noctuidae</taxon>
        <taxon>Amphipyrinae</taxon>
        <taxon>Spodoptera</taxon>
    </lineage>
</organism>
<evidence type="ECO:0000256" key="6">
    <source>
        <dbReference type="PIRSR" id="PIRSR601519-1"/>
    </source>
</evidence>
<proteinExistence type="inferred from homology"/>
<dbReference type="Gene3D" id="3.30.70.60">
    <property type="match status" value="1"/>
</dbReference>
<dbReference type="GO" id="GO:0019843">
    <property type="term" value="F:rRNA binding"/>
    <property type="evidence" value="ECO:0007669"/>
    <property type="project" value="InterPro"/>
</dbReference>
<feature type="binding site" evidence="6">
    <location>
        <position position="232"/>
    </location>
    <ligand>
        <name>Fe cation</name>
        <dbReference type="ChEBI" id="CHEBI:24875"/>
        <label>1</label>
    </ligand>
</feature>
<dbReference type="GO" id="GO:0008199">
    <property type="term" value="F:ferric iron binding"/>
    <property type="evidence" value="ECO:0007669"/>
    <property type="project" value="InterPro"/>
</dbReference>
<dbReference type="PANTHER" id="PTHR11431">
    <property type="entry name" value="FERRITIN"/>
    <property type="match status" value="1"/>
</dbReference>
<comment type="similarity">
    <text evidence="1 7">Belongs to the ferritin family.</text>
</comment>
<dbReference type="InterPro" id="IPR001519">
    <property type="entry name" value="Ferritin"/>
</dbReference>
<gene>
    <name evidence="9" type="ORF">HW555_013162</name>
</gene>
<evidence type="ECO:0000256" key="3">
    <source>
        <dbReference type="ARBA" id="ARBA00022434"/>
    </source>
</evidence>
<sequence length="354" mass="41336">MPTYEVALMLRSMPKPELKTTLKRISHAIFDRGGVIRNIENLGHRPMPYKTTAHGLVHKEANYFVFKIDTATKAVADLKEEYSRDVDVIRQRVFKSEESCSNHCTLEEELLPPAYRDEVKKMIEVGKTQVNRFTYKFKYNSGLDYYPFQKYYVLIKLGFKEQVHRIPAHSRRYCSQNYCNSRIEEALNRQIKAEQQASQNYLNMAVTFLHPSKSMIGAGGFFMKMYYDELEHMHKLINYQLLRGGVPLISGLEPPNKHKNLTMLDAFKLGIHMERDLTILIEKGIKLAEEVKDYHYADFITSAFLTEQIQSIYELDQHATNLTTLKCNDAFLLLYDMELQKKYPLPHDIKKSIK</sequence>
<dbReference type="Proteomes" id="UP000648187">
    <property type="component" value="Unassembled WGS sequence"/>
</dbReference>
<dbReference type="CDD" id="cd15465">
    <property type="entry name" value="bS6_mito"/>
    <property type="match status" value="1"/>
</dbReference>
<reference evidence="9" key="1">
    <citation type="submission" date="2020-08" db="EMBL/GenBank/DDBJ databases">
        <title>Spodoptera exigua strain:BAW_Kor-Di-RS1 Genome sequencing and assembly.</title>
        <authorList>
            <person name="Kim J."/>
            <person name="Nam H.Y."/>
            <person name="Kwon M."/>
            <person name="Choi J.H."/>
            <person name="Cho S.R."/>
            <person name="Kim G.-H."/>
        </authorList>
    </citation>
    <scope>NUCLEOTIDE SEQUENCE</scope>
    <source>
        <strain evidence="9">BAW_Kor-Di-RS1</strain>
        <tissue evidence="9">Whole-body</tissue>
    </source>
</reference>
<dbReference type="InterPro" id="IPR008331">
    <property type="entry name" value="Ferritin_DPS_dom"/>
</dbReference>
<feature type="domain" description="Ferritin-like diiron" evidence="8">
    <location>
        <begin position="177"/>
        <end position="326"/>
    </location>
</feature>